<evidence type="ECO:0000256" key="5">
    <source>
        <dbReference type="ARBA" id="ARBA00023128"/>
    </source>
</evidence>
<evidence type="ECO:0000256" key="2">
    <source>
        <dbReference type="ARBA" id="ARBA00009360"/>
    </source>
</evidence>
<evidence type="ECO:0000313" key="9">
    <source>
        <dbReference type="EMBL" id="KAK4302427.1"/>
    </source>
</evidence>
<keyword evidence="3" id="KW-0809">Transit peptide</keyword>
<dbReference type="EMBL" id="JAWZYT010002737">
    <property type="protein sequence ID" value="KAK4302427.1"/>
    <property type="molecule type" value="Genomic_DNA"/>
</dbReference>
<dbReference type="FunFam" id="6.10.250.3440:FF:000001">
    <property type="entry name" value="Mitochondrial ribosomal protein L40"/>
    <property type="match status" value="1"/>
</dbReference>
<sequence>MSLLNNILSSVYRVCVPGVLGQRNIGTATTPLYFKLTQVVGGEPLKKKKRLDPQIIRQREERKKRKIEKQIRRLEKNAGQLKPVDELEVPRAIIKEIDIRKKPVVTISGEEMDKRAALNKAWSAYKYQQHRAEVTMIDQAATARERALEELREESEELWLEAVQIDPTLIPFKAKGPVLTPPIPEYKSPDGEYINVTRIWE</sequence>
<dbReference type="Gene3D" id="6.10.250.3440">
    <property type="match status" value="1"/>
</dbReference>
<organism evidence="9 10">
    <name type="scientific">Petrolisthes manimaculis</name>
    <dbReference type="NCBI Taxonomy" id="1843537"/>
    <lineage>
        <taxon>Eukaryota</taxon>
        <taxon>Metazoa</taxon>
        <taxon>Ecdysozoa</taxon>
        <taxon>Arthropoda</taxon>
        <taxon>Crustacea</taxon>
        <taxon>Multicrustacea</taxon>
        <taxon>Malacostraca</taxon>
        <taxon>Eumalacostraca</taxon>
        <taxon>Eucarida</taxon>
        <taxon>Decapoda</taxon>
        <taxon>Pleocyemata</taxon>
        <taxon>Anomura</taxon>
        <taxon>Galatheoidea</taxon>
        <taxon>Porcellanidae</taxon>
        <taxon>Petrolisthes</taxon>
    </lineage>
</organism>
<dbReference type="Pfam" id="PF09812">
    <property type="entry name" value="MRP-L28"/>
    <property type="match status" value="1"/>
</dbReference>
<keyword evidence="4" id="KW-0689">Ribosomal protein</keyword>
<comment type="caution">
    <text evidence="9">The sequence shown here is derived from an EMBL/GenBank/DDBJ whole genome shotgun (WGS) entry which is preliminary data.</text>
</comment>
<protein>
    <recommendedName>
        <fullName evidence="7">Large ribosomal subunit protein mL40</fullName>
    </recommendedName>
    <alternativeName>
        <fullName evidence="8">39S ribosomal protein L40, mitochondrial</fullName>
    </alternativeName>
</protein>
<dbReference type="AlphaFoldDB" id="A0AAE1P7U2"/>
<dbReference type="InterPro" id="IPR019192">
    <property type="entry name" value="Ribosomal_mL40"/>
</dbReference>
<evidence type="ECO:0000256" key="6">
    <source>
        <dbReference type="ARBA" id="ARBA00023274"/>
    </source>
</evidence>
<keyword evidence="6" id="KW-0687">Ribonucleoprotein</keyword>
<evidence type="ECO:0000256" key="7">
    <source>
        <dbReference type="ARBA" id="ARBA00035192"/>
    </source>
</evidence>
<evidence type="ECO:0000256" key="3">
    <source>
        <dbReference type="ARBA" id="ARBA00022946"/>
    </source>
</evidence>
<dbReference type="Proteomes" id="UP001292094">
    <property type="component" value="Unassembled WGS sequence"/>
</dbReference>
<dbReference type="PANTHER" id="PTHR13359">
    <property type="entry name" value="39S RIBOSOMAL PROTEIN L40, MITOCHONDRIAL"/>
    <property type="match status" value="1"/>
</dbReference>
<reference evidence="9" key="1">
    <citation type="submission" date="2023-11" db="EMBL/GenBank/DDBJ databases">
        <title>Genome assemblies of two species of porcelain crab, Petrolisthes cinctipes and Petrolisthes manimaculis (Anomura: Porcellanidae).</title>
        <authorList>
            <person name="Angst P."/>
        </authorList>
    </citation>
    <scope>NUCLEOTIDE SEQUENCE</scope>
    <source>
        <strain evidence="9">PB745_02</strain>
        <tissue evidence="9">Gill</tissue>
    </source>
</reference>
<gene>
    <name evidence="9" type="ORF">Pmani_025488</name>
</gene>
<accession>A0AAE1P7U2</accession>
<evidence type="ECO:0000256" key="1">
    <source>
        <dbReference type="ARBA" id="ARBA00004173"/>
    </source>
</evidence>
<dbReference type="InterPro" id="IPR039145">
    <property type="entry name" value="Ribosomal_mL40_metazoa/plant"/>
</dbReference>
<comment type="subcellular location">
    <subcellularLocation>
        <location evidence="1">Mitochondrion</location>
    </subcellularLocation>
</comment>
<name>A0AAE1P7U2_9EUCA</name>
<proteinExistence type="inferred from homology"/>
<evidence type="ECO:0000313" key="10">
    <source>
        <dbReference type="Proteomes" id="UP001292094"/>
    </source>
</evidence>
<evidence type="ECO:0000256" key="8">
    <source>
        <dbReference type="ARBA" id="ARBA00083752"/>
    </source>
</evidence>
<keyword evidence="5" id="KW-0496">Mitochondrion</keyword>
<evidence type="ECO:0000256" key="4">
    <source>
        <dbReference type="ARBA" id="ARBA00022980"/>
    </source>
</evidence>
<comment type="similarity">
    <text evidence="2">Belongs to the mitochondrion-specific ribosomal protein mL40 family.</text>
</comment>
<keyword evidence="10" id="KW-1185">Reference proteome</keyword>
<dbReference type="GO" id="GO:0005762">
    <property type="term" value="C:mitochondrial large ribosomal subunit"/>
    <property type="evidence" value="ECO:0007669"/>
    <property type="project" value="InterPro"/>
</dbReference>
<dbReference type="PANTHER" id="PTHR13359:SF2">
    <property type="entry name" value="LARGE RIBOSOMAL SUBUNIT PROTEIN ML40"/>
    <property type="match status" value="1"/>
</dbReference>